<keyword evidence="2" id="KW-1185">Reference proteome</keyword>
<organism evidence="1 2">
    <name type="scientific">Daphnia magna</name>
    <dbReference type="NCBI Taxonomy" id="35525"/>
    <lineage>
        <taxon>Eukaryota</taxon>
        <taxon>Metazoa</taxon>
        <taxon>Ecdysozoa</taxon>
        <taxon>Arthropoda</taxon>
        <taxon>Crustacea</taxon>
        <taxon>Branchiopoda</taxon>
        <taxon>Diplostraca</taxon>
        <taxon>Cladocera</taxon>
        <taxon>Anomopoda</taxon>
        <taxon>Daphniidae</taxon>
        <taxon>Daphnia</taxon>
    </lineage>
</organism>
<feature type="non-terminal residue" evidence="1">
    <location>
        <position position="180"/>
    </location>
</feature>
<dbReference type="AlphaFoldDB" id="A0A162C1D4"/>
<accession>A0A162C1D4</accession>
<evidence type="ECO:0000313" key="1">
    <source>
        <dbReference type="EMBL" id="KZR99880.1"/>
    </source>
</evidence>
<dbReference type="InterPro" id="IPR036770">
    <property type="entry name" value="Ankyrin_rpt-contain_sf"/>
</dbReference>
<comment type="caution">
    <text evidence="1">The sequence shown here is derived from an EMBL/GenBank/DDBJ whole genome shotgun (WGS) entry which is preliminary data.</text>
</comment>
<dbReference type="EMBL" id="LRGB01012372">
    <property type="protein sequence ID" value="KZR99880.1"/>
    <property type="molecule type" value="Genomic_DNA"/>
</dbReference>
<reference evidence="1 2" key="1">
    <citation type="submission" date="2016-03" db="EMBL/GenBank/DDBJ databases">
        <title>EvidentialGene: Evidence-directed Construction of Genes on Genomes.</title>
        <authorList>
            <person name="Gilbert D.G."/>
            <person name="Choi J.-H."/>
            <person name="Mockaitis K."/>
            <person name="Colbourne J."/>
            <person name="Pfrender M."/>
        </authorList>
    </citation>
    <scope>NUCLEOTIDE SEQUENCE [LARGE SCALE GENOMIC DNA]</scope>
    <source>
        <strain evidence="1 2">Xinb3</strain>
        <tissue evidence="1">Complete organism</tissue>
    </source>
</reference>
<dbReference type="Gene3D" id="1.25.40.20">
    <property type="entry name" value="Ankyrin repeat-containing domain"/>
    <property type="match status" value="1"/>
</dbReference>
<protein>
    <submittedName>
        <fullName evidence="1">Uncharacterized protein</fullName>
    </submittedName>
</protein>
<dbReference type="Proteomes" id="UP000076858">
    <property type="component" value="Unassembled WGS sequence"/>
</dbReference>
<gene>
    <name evidence="1" type="ORF">APZ42_004078</name>
</gene>
<name>A0A162C1D4_9CRUS</name>
<sequence>MFALGLVFGYLYSMGNICANYIIRRSYSFEIQKRYKIERQEKGFFQLSAKENTVVDLEGKLVEFIQRGINVNANDKTKCNHILCENHSNENLNATMKCMIQRGIDINAKNERGNNALHILCKLNSSGNLLDATNAGDKNYRNENALHISCTYINLNETLRDAIHVLVTNGINVHDKDGQG</sequence>
<proteinExistence type="predicted"/>
<dbReference type="SUPFAM" id="SSF48403">
    <property type="entry name" value="Ankyrin repeat"/>
    <property type="match status" value="1"/>
</dbReference>
<evidence type="ECO:0000313" key="2">
    <source>
        <dbReference type="Proteomes" id="UP000076858"/>
    </source>
</evidence>